<gene>
    <name evidence="1" type="ORF">LPJ66_005288</name>
</gene>
<name>A0ACC1IIR4_9FUNG</name>
<comment type="caution">
    <text evidence="1">The sequence shown here is derived from an EMBL/GenBank/DDBJ whole genome shotgun (WGS) entry which is preliminary data.</text>
</comment>
<organism evidence="1 2">
    <name type="scientific">Kickxella alabastrina</name>
    <dbReference type="NCBI Taxonomy" id="61397"/>
    <lineage>
        <taxon>Eukaryota</taxon>
        <taxon>Fungi</taxon>
        <taxon>Fungi incertae sedis</taxon>
        <taxon>Zoopagomycota</taxon>
        <taxon>Kickxellomycotina</taxon>
        <taxon>Kickxellomycetes</taxon>
        <taxon>Kickxellales</taxon>
        <taxon>Kickxellaceae</taxon>
        <taxon>Kickxella</taxon>
    </lineage>
</organism>
<keyword evidence="2" id="KW-1185">Reference proteome</keyword>
<accession>A0ACC1IIR4</accession>
<reference evidence="1" key="1">
    <citation type="submission" date="2022-07" db="EMBL/GenBank/DDBJ databases">
        <title>Phylogenomic reconstructions and comparative analyses of Kickxellomycotina fungi.</title>
        <authorList>
            <person name="Reynolds N.K."/>
            <person name="Stajich J.E."/>
            <person name="Barry K."/>
            <person name="Grigoriev I.V."/>
            <person name="Crous P."/>
            <person name="Smith M.E."/>
        </authorList>
    </citation>
    <scope>NUCLEOTIDE SEQUENCE</scope>
    <source>
        <strain evidence="1">Benny 63K</strain>
    </source>
</reference>
<feature type="non-terminal residue" evidence="1">
    <location>
        <position position="1"/>
    </location>
</feature>
<proteinExistence type="predicted"/>
<protein>
    <submittedName>
        <fullName evidence="1">Uncharacterized protein</fullName>
    </submittedName>
</protein>
<evidence type="ECO:0000313" key="1">
    <source>
        <dbReference type="EMBL" id="KAJ1894267.1"/>
    </source>
</evidence>
<evidence type="ECO:0000313" key="2">
    <source>
        <dbReference type="Proteomes" id="UP001150581"/>
    </source>
</evidence>
<dbReference type="EMBL" id="JANBPG010000715">
    <property type="protein sequence ID" value="KAJ1894267.1"/>
    <property type="molecule type" value="Genomic_DNA"/>
</dbReference>
<dbReference type="Proteomes" id="UP001150581">
    <property type="component" value="Unassembled WGS sequence"/>
</dbReference>
<sequence>KQKKSKTDHTAAPKSYDLPSDINYEQLSLAYPALQAHLTPTYSINFSSSTSIRVLNQALLHVYFDLQVTLPQENLCPIVLNRLNYLRWIQHHIISDFPFCDPKGLDIGTGASCIYPLLGARAIPGSSFIATDISPESVAVAQDNIERNALQSRIHLYLNPDRTTTLPLDAPGFPSLVSAGASHTDTAGELMFSMCNPPFYASSEERMRLKGAKAQEPVLDANGKDDELFTGGGEQVFLQGMVDESQKWGARIKWYTTMVGRKSTLAEVKARIRLAGARQVREGTLVQGRTTRWVLAWSFLDKSRFTIVVKEKNAEETREWIGRVFEELAVRVRCVEDGFWRCEAAAMTWTRKWRRSQARQDKDKDKDKDDGGKQPSLCFVLRVTEAAAGDSAVSSTIDLYLQPGAGAGTDSSTGTGTGSALIP</sequence>